<feature type="domain" description="VOC" evidence="1">
    <location>
        <begin position="8"/>
        <end position="118"/>
    </location>
</feature>
<dbReference type="InterPro" id="IPR004360">
    <property type="entry name" value="Glyas_Fos-R_dOase_dom"/>
</dbReference>
<reference evidence="2 3" key="1">
    <citation type="journal article" date="2014" name="Int. J. Syst. Evol. Microbiol.">
        <title>Brachybacterium ginsengisoli sp. nov., isolated from soil of a ginseng field.</title>
        <authorList>
            <person name="Hoang V.A."/>
            <person name="Kim Y.J."/>
            <person name="Nguyen N.L."/>
            <person name="Yang D.C."/>
        </authorList>
    </citation>
    <scope>NUCLEOTIDE SEQUENCE [LARGE SCALE GENOMIC DNA]</scope>
    <source>
        <strain evidence="2 3">DCY80</strain>
    </source>
</reference>
<name>A0A291GT59_9MICO</name>
<dbReference type="InterPro" id="IPR052164">
    <property type="entry name" value="Anthracycline_SecMetBiosynth"/>
</dbReference>
<dbReference type="Gene3D" id="3.10.180.10">
    <property type="entry name" value="2,3-Dihydroxybiphenyl 1,2-Dioxygenase, domain 1"/>
    <property type="match status" value="1"/>
</dbReference>
<dbReference type="OrthoDB" id="9793039at2"/>
<proteinExistence type="predicted"/>
<dbReference type="AlphaFoldDB" id="A0A291GT59"/>
<dbReference type="SUPFAM" id="SSF54593">
    <property type="entry name" value="Glyoxalase/Bleomycin resistance protein/Dihydroxybiphenyl dioxygenase"/>
    <property type="match status" value="1"/>
</dbReference>
<dbReference type="CDD" id="cd07247">
    <property type="entry name" value="SgaA_N_like"/>
    <property type="match status" value="1"/>
</dbReference>
<evidence type="ECO:0000313" key="3">
    <source>
        <dbReference type="Proteomes" id="UP000217889"/>
    </source>
</evidence>
<evidence type="ECO:0000259" key="1">
    <source>
        <dbReference type="PROSITE" id="PS51819"/>
    </source>
</evidence>
<keyword evidence="3" id="KW-1185">Reference proteome</keyword>
<protein>
    <submittedName>
        <fullName evidence="2">Glyoxalase</fullName>
    </submittedName>
</protein>
<dbReference type="InterPro" id="IPR029068">
    <property type="entry name" value="Glyas_Bleomycin-R_OHBP_Dase"/>
</dbReference>
<dbReference type="PANTHER" id="PTHR33993:SF1">
    <property type="entry name" value="GLYOXALASE FAMILY PROTEIN"/>
    <property type="match status" value="1"/>
</dbReference>
<evidence type="ECO:0000313" key="2">
    <source>
        <dbReference type="EMBL" id="ATG53398.1"/>
    </source>
</evidence>
<dbReference type="KEGG" id="bgg:CFK41_00365"/>
<dbReference type="EMBL" id="CP023564">
    <property type="protein sequence ID" value="ATG53398.1"/>
    <property type="molecule type" value="Genomic_DNA"/>
</dbReference>
<accession>A0A291GT59</accession>
<gene>
    <name evidence="2" type="ORF">CFK41_00365</name>
</gene>
<dbReference type="RefSeq" id="WP_096797877.1">
    <property type="nucleotide sequence ID" value="NZ_CP023564.1"/>
</dbReference>
<dbReference type="PANTHER" id="PTHR33993">
    <property type="entry name" value="GLYOXALASE-RELATED"/>
    <property type="match status" value="1"/>
</dbReference>
<dbReference type="Pfam" id="PF00903">
    <property type="entry name" value="Glyoxalase"/>
    <property type="match status" value="1"/>
</dbReference>
<sequence length="119" mass="12343">MPAPTHHAISYIELGVTDLSAARAFYEQAFGWRFNDYGPAYSSIAAPDGEGEIGGLNPGAAPSAEGPLVLLFSEDLDATVGAVMDAGGTVVAGPYEFPGGRRFEFTDPSGNRLGVFADS</sequence>
<organism evidence="2 3">
    <name type="scientific">Brachybacterium ginsengisoli</name>
    <dbReference type="NCBI Taxonomy" id="1331682"/>
    <lineage>
        <taxon>Bacteria</taxon>
        <taxon>Bacillati</taxon>
        <taxon>Actinomycetota</taxon>
        <taxon>Actinomycetes</taxon>
        <taxon>Micrococcales</taxon>
        <taxon>Dermabacteraceae</taxon>
        <taxon>Brachybacterium</taxon>
    </lineage>
</organism>
<dbReference type="PROSITE" id="PS51819">
    <property type="entry name" value="VOC"/>
    <property type="match status" value="1"/>
</dbReference>
<dbReference type="Proteomes" id="UP000217889">
    <property type="component" value="Chromosome"/>
</dbReference>
<dbReference type="InterPro" id="IPR037523">
    <property type="entry name" value="VOC_core"/>
</dbReference>